<keyword evidence="4" id="KW-0808">Transferase</keyword>
<dbReference type="Pfam" id="PF01762">
    <property type="entry name" value="Galactosyl_T"/>
    <property type="match status" value="1"/>
</dbReference>
<dbReference type="EMBL" id="OU898284">
    <property type="protein sequence ID" value="CAG9841011.1"/>
    <property type="molecule type" value="Genomic_DNA"/>
</dbReference>
<evidence type="ECO:0000256" key="11">
    <source>
        <dbReference type="RuleBase" id="RU363063"/>
    </source>
</evidence>
<dbReference type="EC" id="2.4.1.-" evidence="11"/>
<keyword evidence="9 11" id="KW-0472">Membrane</keyword>
<keyword evidence="8 11" id="KW-0333">Golgi apparatus</keyword>
<protein>
    <recommendedName>
        <fullName evidence="11">Hexosyltransferase</fullName>
        <ecNumber evidence="11">2.4.1.-</ecNumber>
    </recommendedName>
</protein>
<dbReference type="InterPro" id="IPR002659">
    <property type="entry name" value="Glyco_trans_31"/>
</dbReference>
<name>A0A9N9TGF7_DIABA</name>
<dbReference type="FunFam" id="3.90.550.50:FF:000001">
    <property type="entry name" value="Hexosyltransferase"/>
    <property type="match status" value="1"/>
</dbReference>
<proteinExistence type="inferred from homology"/>
<keyword evidence="13" id="KW-1185">Reference proteome</keyword>
<keyword evidence="10" id="KW-0325">Glycoprotein</keyword>
<evidence type="ECO:0000256" key="7">
    <source>
        <dbReference type="ARBA" id="ARBA00022989"/>
    </source>
</evidence>
<evidence type="ECO:0000256" key="6">
    <source>
        <dbReference type="ARBA" id="ARBA00022968"/>
    </source>
</evidence>
<feature type="transmembrane region" description="Helical" evidence="11">
    <location>
        <begin position="7"/>
        <end position="26"/>
    </location>
</feature>
<evidence type="ECO:0000256" key="8">
    <source>
        <dbReference type="ARBA" id="ARBA00023034"/>
    </source>
</evidence>
<reference evidence="12" key="1">
    <citation type="submission" date="2022-01" db="EMBL/GenBank/DDBJ databases">
        <authorList>
            <person name="King R."/>
        </authorList>
    </citation>
    <scope>NUCLEOTIDE SEQUENCE</scope>
</reference>
<evidence type="ECO:0000313" key="12">
    <source>
        <dbReference type="EMBL" id="CAG9841011.1"/>
    </source>
</evidence>
<dbReference type="AlphaFoldDB" id="A0A9N9TGF7"/>
<dbReference type="GO" id="GO:0006493">
    <property type="term" value="P:protein O-linked glycosylation"/>
    <property type="evidence" value="ECO:0007669"/>
    <property type="project" value="TreeGrafter"/>
</dbReference>
<evidence type="ECO:0000256" key="4">
    <source>
        <dbReference type="ARBA" id="ARBA00022679"/>
    </source>
</evidence>
<dbReference type="OrthoDB" id="115198at2759"/>
<dbReference type="PANTHER" id="PTHR11214:SF376">
    <property type="entry name" value="HEXOSYLTRANSFERASE"/>
    <property type="match status" value="1"/>
</dbReference>
<comment type="similarity">
    <text evidence="2 11">Belongs to the glycosyltransferase 31 family.</text>
</comment>
<gene>
    <name evidence="12" type="ORF">DIABBA_LOCUS13612</name>
</gene>
<evidence type="ECO:0000256" key="9">
    <source>
        <dbReference type="ARBA" id="ARBA00023136"/>
    </source>
</evidence>
<dbReference type="PANTHER" id="PTHR11214">
    <property type="entry name" value="BETA-1,3-N-ACETYLGLUCOSAMINYLTRANSFERASE"/>
    <property type="match status" value="1"/>
</dbReference>
<keyword evidence="6 11" id="KW-0735">Signal-anchor</keyword>
<evidence type="ECO:0000256" key="3">
    <source>
        <dbReference type="ARBA" id="ARBA00022676"/>
    </source>
</evidence>
<keyword evidence="7 11" id="KW-1133">Transmembrane helix</keyword>
<dbReference type="Proteomes" id="UP001153709">
    <property type="component" value="Chromosome 9"/>
</dbReference>
<evidence type="ECO:0000313" key="13">
    <source>
        <dbReference type="Proteomes" id="UP001153709"/>
    </source>
</evidence>
<dbReference type="Gene3D" id="3.90.550.50">
    <property type="match status" value="1"/>
</dbReference>
<comment type="subcellular location">
    <subcellularLocation>
        <location evidence="1 11">Golgi apparatus membrane</location>
        <topology evidence="1 11">Single-pass type II membrane protein</topology>
    </subcellularLocation>
</comment>
<dbReference type="GO" id="GO:0000139">
    <property type="term" value="C:Golgi membrane"/>
    <property type="evidence" value="ECO:0007669"/>
    <property type="project" value="UniProtKB-SubCell"/>
</dbReference>
<evidence type="ECO:0000256" key="2">
    <source>
        <dbReference type="ARBA" id="ARBA00008661"/>
    </source>
</evidence>
<evidence type="ECO:0000256" key="1">
    <source>
        <dbReference type="ARBA" id="ARBA00004323"/>
    </source>
</evidence>
<evidence type="ECO:0000256" key="5">
    <source>
        <dbReference type="ARBA" id="ARBA00022692"/>
    </source>
</evidence>
<accession>A0A9N9TGF7</accession>
<keyword evidence="5 11" id="KW-0812">Transmembrane</keyword>
<dbReference type="GO" id="GO:0016758">
    <property type="term" value="F:hexosyltransferase activity"/>
    <property type="evidence" value="ECO:0007669"/>
    <property type="project" value="InterPro"/>
</dbReference>
<evidence type="ECO:0000256" key="10">
    <source>
        <dbReference type="ARBA" id="ARBA00023180"/>
    </source>
</evidence>
<organism evidence="12 13">
    <name type="scientific">Diabrotica balteata</name>
    <name type="common">Banded cucumber beetle</name>
    <dbReference type="NCBI Taxonomy" id="107213"/>
    <lineage>
        <taxon>Eukaryota</taxon>
        <taxon>Metazoa</taxon>
        <taxon>Ecdysozoa</taxon>
        <taxon>Arthropoda</taxon>
        <taxon>Hexapoda</taxon>
        <taxon>Insecta</taxon>
        <taxon>Pterygota</taxon>
        <taxon>Neoptera</taxon>
        <taxon>Endopterygota</taxon>
        <taxon>Coleoptera</taxon>
        <taxon>Polyphaga</taxon>
        <taxon>Cucujiformia</taxon>
        <taxon>Chrysomeloidea</taxon>
        <taxon>Chrysomelidae</taxon>
        <taxon>Galerucinae</taxon>
        <taxon>Diabroticina</taxon>
        <taxon>Diabroticites</taxon>
        <taxon>Diabrotica</taxon>
    </lineage>
</organism>
<keyword evidence="3 11" id="KW-0328">Glycosyltransferase</keyword>
<sequence>MVKNKTKFMLIGLMISKITIIFVIYLQSSQLQNNIFYKLSKPITRKLLLNRKTYVLSTDDYNRLFNISFEFSILNQVCHENVPLLVLILVHSAPLNFRKRQTIRTTWGQVGENKKLLFLIADPGSTRKQKKIEVENAQFGDIIQGNFKDSYKNLTYKHIMALKYFVYHCPHAKFLLKTDDDVFINWPSMENFLTFGVYPYSDRQTIYCVTRTHSPVERNYSKWVVSFNEYPEEVYPPYCLGYILIYTPEVVVALYNEAQQSNSFLWVDDVFVTGILFKKLGYIHTDIEFLELSYEDLYAIIGQSTDITIKPFLFKLLSGIGMKIVWEYISKHAPPRNIYKLYR</sequence>